<feature type="signal peptide" evidence="14">
    <location>
        <begin position="1"/>
        <end position="21"/>
    </location>
</feature>
<keyword evidence="5 11" id="KW-0812">Transmembrane</keyword>
<dbReference type="Proteomes" id="UP000474565">
    <property type="component" value="Unassembled WGS sequence"/>
</dbReference>
<protein>
    <submittedName>
        <fullName evidence="17">TonB-dependent receptor</fullName>
    </submittedName>
</protein>
<sequence length="745" mass="80240">MANREIVVVVLGLTAVAAAMAQEEQPAAAAGQLQTVTVSAERRAENVKNVPVSATIIADDTLGALNSGGLDMQMLAGRAPSLQVESSFGRGFPRFYLRGYGNVDFHQNASQPVSLIYDDVVQESAVLKGFPAFDLEQIEVLRGPQGSLFGRNTPAGVVKFDSVRPSQTPGGYLTLSDATHNTAGLEGAVNLPLGGDWAARVSLLSQHRDDWIGNAHTGQSDQYGGYNDTAARLQVLYQPGGGFSALVNLHQRSMNGSASLFRANIIQKGSDALVPGFDVGSVLTDGQNGQHLNNYGGNLRLTWHLGDVTLHSVTGYETVRVYSRGDVDGGYGAVYAPPSGPGLIPFVVESADGTKGHHQLSQELRLESDVAQAFKWQAGLFYFDEKYQIDSYSYDTLGGGALTSDIRSHQKNAAYAVFGSINYDISPRFNLRSGLRYTRDNKDLNTEPNNKPDGGSDIDASAGLATSTGVSKVNWDVSGVYKLNQAANVYGRVATGFRGATIQPAASFNPMSVARPETITSYEAGFKTDLLDRRARLSFGVYRYTVKDLQLTAVGGTSNSAILLNADRSAGRGAELDLDAYLTENLLWNFGGSYNYTRIRDAGLTVGACAACTLLNPTIVTGAGSTLVRIDGNPLPQAPRWNANTSLKYSHAVGNGEWYVYTDWVYRSAVNFTLYRSAEFVGKPLLTGGLRLGYKWDNDRSEVALFGRNITNRVQLVGGIDFNNLTGFVNDNNPRIFGIQASRRF</sequence>
<evidence type="ECO:0000256" key="10">
    <source>
        <dbReference type="ARBA" id="ARBA00023237"/>
    </source>
</evidence>
<keyword evidence="14" id="KW-0732">Signal</keyword>
<keyword evidence="10 11" id="KW-0998">Cell outer membrane</keyword>
<keyword evidence="4" id="KW-0410">Iron transport</keyword>
<dbReference type="RefSeq" id="WP_161020392.1">
    <property type="nucleotide sequence ID" value="NZ_WWCP01000022.1"/>
</dbReference>
<dbReference type="InterPro" id="IPR039426">
    <property type="entry name" value="TonB-dep_rcpt-like"/>
</dbReference>
<dbReference type="InterPro" id="IPR012910">
    <property type="entry name" value="Plug_dom"/>
</dbReference>
<proteinExistence type="inferred from homology"/>
<comment type="caution">
    <text evidence="17">The sequence shown here is derived from an EMBL/GenBank/DDBJ whole genome shotgun (WGS) entry which is preliminary data.</text>
</comment>
<keyword evidence="6" id="KW-0408">Iron</keyword>
<evidence type="ECO:0000256" key="3">
    <source>
        <dbReference type="ARBA" id="ARBA00022452"/>
    </source>
</evidence>
<gene>
    <name evidence="17" type="ORF">GTP44_17075</name>
</gene>
<dbReference type="SUPFAM" id="SSF56935">
    <property type="entry name" value="Porins"/>
    <property type="match status" value="1"/>
</dbReference>
<evidence type="ECO:0000259" key="16">
    <source>
        <dbReference type="Pfam" id="PF07715"/>
    </source>
</evidence>
<evidence type="ECO:0000256" key="13">
    <source>
        <dbReference type="SAM" id="MobiDB-lite"/>
    </source>
</evidence>
<evidence type="ECO:0000259" key="15">
    <source>
        <dbReference type="Pfam" id="PF00593"/>
    </source>
</evidence>
<keyword evidence="17" id="KW-0675">Receptor</keyword>
<dbReference type="Gene3D" id="2.40.170.20">
    <property type="entry name" value="TonB-dependent receptor, beta-barrel domain"/>
    <property type="match status" value="1"/>
</dbReference>
<evidence type="ECO:0000256" key="5">
    <source>
        <dbReference type="ARBA" id="ARBA00022692"/>
    </source>
</evidence>
<feature type="region of interest" description="Disordered" evidence="13">
    <location>
        <begin position="439"/>
        <end position="460"/>
    </location>
</feature>
<keyword evidence="8 12" id="KW-0798">TonB box</keyword>
<dbReference type="Pfam" id="PF00593">
    <property type="entry name" value="TonB_dep_Rec_b-barrel"/>
    <property type="match status" value="1"/>
</dbReference>
<dbReference type="EMBL" id="WWCP01000022">
    <property type="protein sequence ID" value="MYM83660.1"/>
    <property type="molecule type" value="Genomic_DNA"/>
</dbReference>
<evidence type="ECO:0000313" key="17">
    <source>
        <dbReference type="EMBL" id="MYM83660.1"/>
    </source>
</evidence>
<feature type="domain" description="TonB-dependent receptor-like beta-barrel" evidence="15">
    <location>
        <begin position="285"/>
        <end position="669"/>
    </location>
</feature>
<evidence type="ECO:0000256" key="9">
    <source>
        <dbReference type="ARBA" id="ARBA00023136"/>
    </source>
</evidence>
<keyword evidence="9 11" id="KW-0472">Membrane</keyword>
<dbReference type="InterPro" id="IPR036942">
    <property type="entry name" value="Beta-barrel_TonB_sf"/>
</dbReference>
<evidence type="ECO:0000256" key="12">
    <source>
        <dbReference type="RuleBase" id="RU003357"/>
    </source>
</evidence>
<comment type="similarity">
    <text evidence="11 12">Belongs to the TonB-dependent receptor family.</text>
</comment>
<feature type="domain" description="TonB-dependent receptor plug" evidence="16">
    <location>
        <begin position="47"/>
        <end position="157"/>
    </location>
</feature>
<name>A0A6L8MKE6_9BURK</name>
<comment type="subcellular location">
    <subcellularLocation>
        <location evidence="1 11">Cell outer membrane</location>
        <topology evidence="1 11">Multi-pass membrane protein</topology>
    </subcellularLocation>
</comment>
<dbReference type="GO" id="GO:0006826">
    <property type="term" value="P:iron ion transport"/>
    <property type="evidence" value="ECO:0007669"/>
    <property type="project" value="UniProtKB-KW"/>
</dbReference>
<dbReference type="InterPro" id="IPR000531">
    <property type="entry name" value="Beta-barrel_TonB"/>
</dbReference>
<dbReference type="PROSITE" id="PS52016">
    <property type="entry name" value="TONB_DEPENDENT_REC_3"/>
    <property type="match status" value="1"/>
</dbReference>
<keyword evidence="2 11" id="KW-0813">Transport</keyword>
<organism evidence="17 18">
    <name type="scientific">Duganella lactea</name>
    <dbReference type="NCBI Taxonomy" id="2692173"/>
    <lineage>
        <taxon>Bacteria</taxon>
        <taxon>Pseudomonadati</taxon>
        <taxon>Pseudomonadota</taxon>
        <taxon>Betaproteobacteria</taxon>
        <taxon>Burkholderiales</taxon>
        <taxon>Oxalobacteraceae</taxon>
        <taxon>Telluria group</taxon>
        <taxon>Duganella</taxon>
    </lineage>
</organism>
<evidence type="ECO:0000256" key="7">
    <source>
        <dbReference type="ARBA" id="ARBA00023065"/>
    </source>
</evidence>
<evidence type="ECO:0000256" key="11">
    <source>
        <dbReference type="PROSITE-ProRule" id="PRU01360"/>
    </source>
</evidence>
<dbReference type="GO" id="GO:0009279">
    <property type="term" value="C:cell outer membrane"/>
    <property type="evidence" value="ECO:0007669"/>
    <property type="project" value="UniProtKB-SubCell"/>
</dbReference>
<evidence type="ECO:0000256" key="4">
    <source>
        <dbReference type="ARBA" id="ARBA00022496"/>
    </source>
</evidence>
<accession>A0A6L8MKE6</accession>
<evidence type="ECO:0000256" key="2">
    <source>
        <dbReference type="ARBA" id="ARBA00022448"/>
    </source>
</evidence>
<feature type="chain" id="PRO_5026730003" evidence="14">
    <location>
        <begin position="22"/>
        <end position="745"/>
    </location>
</feature>
<dbReference type="PANTHER" id="PTHR32552:SF81">
    <property type="entry name" value="TONB-DEPENDENT OUTER MEMBRANE RECEPTOR"/>
    <property type="match status" value="1"/>
</dbReference>
<evidence type="ECO:0000256" key="8">
    <source>
        <dbReference type="ARBA" id="ARBA00023077"/>
    </source>
</evidence>
<keyword evidence="7" id="KW-0406">Ion transport</keyword>
<evidence type="ECO:0000256" key="1">
    <source>
        <dbReference type="ARBA" id="ARBA00004571"/>
    </source>
</evidence>
<dbReference type="Pfam" id="PF07715">
    <property type="entry name" value="Plug"/>
    <property type="match status" value="1"/>
</dbReference>
<keyword evidence="3 11" id="KW-1134">Transmembrane beta strand</keyword>
<evidence type="ECO:0000313" key="18">
    <source>
        <dbReference type="Proteomes" id="UP000474565"/>
    </source>
</evidence>
<dbReference type="PANTHER" id="PTHR32552">
    <property type="entry name" value="FERRICHROME IRON RECEPTOR-RELATED"/>
    <property type="match status" value="1"/>
</dbReference>
<reference evidence="17 18" key="1">
    <citation type="submission" date="2019-12" db="EMBL/GenBank/DDBJ databases">
        <title>Novel species isolated from a subtropical stream in China.</title>
        <authorList>
            <person name="Lu H."/>
        </authorList>
    </citation>
    <scope>NUCLEOTIDE SEQUENCE [LARGE SCALE GENOMIC DNA]</scope>
    <source>
        <strain evidence="17 18">FT50W</strain>
    </source>
</reference>
<evidence type="ECO:0000256" key="14">
    <source>
        <dbReference type="SAM" id="SignalP"/>
    </source>
</evidence>
<dbReference type="AlphaFoldDB" id="A0A6L8MKE6"/>
<evidence type="ECO:0000256" key="6">
    <source>
        <dbReference type="ARBA" id="ARBA00023004"/>
    </source>
</evidence>